<gene>
    <name evidence="1" type="ORF">SAMN05443529_11212</name>
</gene>
<reference evidence="2" key="1">
    <citation type="submission" date="2016-10" db="EMBL/GenBank/DDBJ databases">
        <authorList>
            <person name="Varghese N."/>
            <person name="Submissions S."/>
        </authorList>
    </citation>
    <scope>NUCLEOTIDE SEQUENCE [LARGE SCALE GENOMIC DNA]</scope>
    <source>
        <strain evidence="2">DSM 8344</strain>
    </source>
</reference>
<dbReference type="AlphaFoldDB" id="A0A1G8BDN3"/>
<proteinExistence type="predicted"/>
<organism evidence="1 2">
    <name type="scientific">Desulfosporosinus hippei DSM 8344</name>
    <dbReference type="NCBI Taxonomy" id="1121419"/>
    <lineage>
        <taxon>Bacteria</taxon>
        <taxon>Bacillati</taxon>
        <taxon>Bacillota</taxon>
        <taxon>Clostridia</taxon>
        <taxon>Eubacteriales</taxon>
        <taxon>Desulfitobacteriaceae</taxon>
        <taxon>Desulfosporosinus</taxon>
    </lineage>
</organism>
<dbReference type="RefSeq" id="WP_092333345.1">
    <property type="nucleotide sequence ID" value="NZ_FNCP01000012.1"/>
</dbReference>
<protein>
    <recommendedName>
        <fullName evidence="3">DUF2922 domain-containing protein</fullName>
    </recommendedName>
</protein>
<evidence type="ECO:0000313" key="1">
    <source>
        <dbReference type="EMBL" id="SDH31352.1"/>
    </source>
</evidence>
<evidence type="ECO:0008006" key="3">
    <source>
        <dbReference type="Google" id="ProtNLM"/>
    </source>
</evidence>
<keyword evidence="2" id="KW-1185">Reference proteome</keyword>
<dbReference type="OrthoDB" id="9795264at2"/>
<dbReference type="Proteomes" id="UP000198656">
    <property type="component" value="Unassembled WGS sequence"/>
</dbReference>
<accession>A0A1G8BDN3</accession>
<dbReference type="EMBL" id="FNCP01000012">
    <property type="protein sequence ID" value="SDH31352.1"/>
    <property type="molecule type" value="Genomic_DNA"/>
</dbReference>
<dbReference type="STRING" id="1121419.SAMN05443529_11212"/>
<name>A0A1G8BDN3_9FIRM</name>
<dbReference type="Pfam" id="PF11148">
    <property type="entry name" value="DUF2922"/>
    <property type="match status" value="1"/>
</dbReference>
<dbReference type="InterPro" id="IPR021321">
    <property type="entry name" value="DUF2922"/>
</dbReference>
<sequence length="79" mass="8614">MADTQQKTLRLTFATTQGSTFTLTLPAPRTDLTAAEVEAAMELIISKNMFVTTGGELIGKKDIKITDSTTTDLYDPPLY</sequence>
<evidence type="ECO:0000313" key="2">
    <source>
        <dbReference type="Proteomes" id="UP000198656"/>
    </source>
</evidence>